<organism evidence="1 2">
    <name type="scientific">Microbacterium aurum</name>
    <dbReference type="NCBI Taxonomy" id="36805"/>
    <lineage>
        <taxon>Bacteria</taxon>
        <taxon>Bacillati</taxon>
        <taxon>Actinomycetota</taxon>
        <taxon>Actinomycetes</taxon>
        <taxon>Micrococcales</taxon>
        <taxon>Microbacteriaceae</taxon>
        <taxon>Microbacterium</taxon>
    </lineage>
</organism>
<dbReference type="EMBL" id="CP018762">
    <property type="protein sequence ID" value="APZ35593.1"/>
    <property type="molecule type" value="Genomic_DNA"/>
</dbReference>
<gene>
    <name evidence="1" type="ORF">BOH66_16165</name>
</gene>
<reference evidence="1 2" key="1">
    <citation type="submission" date="2016-12" db="EMBL/GenBank/DDBJ databases">
        <title>Complete genome sequence of Microbacterium aurum KACC 15219.</title>
        <authorList>
            <person name="Jung Y."/>
            <person name="Shin J.-H."/>
            <person name="Lee Y.-J."/>
            <person name="Yi H."/>
            <person name="Bahn Y.-S."/>
            <person name="Kim J.F."/>
            <person name="Lee D.-W."/>
        </authorList>
    </citation>
    <scope>NUCLEOTIDE SEQUENCE [LARGE SCALE GENOMIC DNA]</scope>
    <source>
        <strain evidence="1 2">KACC 15219</strain>
    </source>
</reference>
<keyword evidence="2" id="KW-1185">Reference proteome</keyword>
<name>A0A1P8UBT2_9MICO</name>
<protein>
    <submittedName>
        <fullName evidence="1">Uncharacterized protein</fullName>
    </submittedName>
</protein>
<evidence type="ECO:0000313" key="1">
    <source>
        <dbReference type="EMBL" id="APZ35593.1"/>
    </source>
</evidence>
<evidence type="ECO:0000313" key="2">
    <source>
        <dbReference type="Proteomes" id="UP000187185"/>
    </source>
</evidence>
<dbReference type="AlphaFoldDB" id="A0A1P8UBT2"/>
<accession>A0A1P8UBT2</accession>
<sequence>MVGDLVALVGCEIREATHCPQLIETKHPRRAVEKVTINGEMIKRLKELLARAALTTLNCI</sequence>
<dbReference type="Proteomes" id="UP000187185">
    <property type="component" value="Chromosome"/>
</dbReference>
<proteinExistence type="predicted"/>
<dbReference type="KEGG" id="maur:BOH66_16165"/>